<gene>
    <name evidence="1" type="ORF">DN068_11095</name>
</gene>
<keyword evidence="2" id="KW-1185">Reference proteome</keyword>
<dbReference type="AlphaFoldDB" id="A0A2W2B9J9"/>
<comment type="caution">
    <text evidence="1">The sequence shown here is derived from an EMBL/GenBank/DDBJ whole genome shotgun (WGS) entry which is preliminary data.</text>
</comment>
<evidence type="ECO:0008006" key="3">
    <source>
        <dbReference type="Google" id="ProtNLM"/>
    </source>
</evidence>
<proteinExistence type="predicted"/>
<reference evidence="1 2" key="1">
    <citation type="submission" date="2018-06" db="EMBL/GenBank/DDBJ databases">
        <title>Mucibacter soli gen. nov., sp. nov., a new member of the family Chitinophagaceae producing mucin.</title>
        <authorList>
            <person name="Kim M.-K."/>
            <person name="Park S."/>
            <person name="Kim T.-S."/>
            <person name="Joung Y."/>
            <person name="Han J.-H."/>
            <person name="Kim S.B."/>
        </authorList>
    </citation>
    <scope>NUCLEOTIDE SEQUENCE [LARGE SCALE GENOMIC DNA]</scope>
    <source>
        <strain evidence="1 2">R1-15</strain>
    </source>
</reference>
<accession>A0A2W2B9J9</accession>
<dbReference type="RefSeq" id="WP_110998981.1">
    <property type="nucleotide sequence ID" value="NZ_QKTW01000016.1"/>
</dbReference>
<sequence length="169" mass="19292">MDIIVNKVAESGIMTLDLAPYIPEADSFADFDLKPFLFREMILREKDYRTALQAFDWAPFEGKNVAVFCSVDAIIPMWAYMLAASYLQPVARSIYFGTQVEMKKWLVTKNIDQIDITEYDDKRVVLKGCGDTPIPEMAYIAATERLRPIVKSLMYGEPCSTVPIYKKPK</sequence>
<evidence type="ECO:0000313" key="1">
    <source>
        <dbReference type="EMBL" id="PZF72949.1"/>
    </source>
</evidence>
<dbReference type="Proteomes" id="UP000248745">
    <property type="component" value="Unassembled WGS sequence"/>
</dbReference>
<name>A0A2W2B9J9_9BACT</name>
<organism evidence="1 2">
    <name type="scientific">Taibaiella soli</name>
    <dbReference type="NCBI Taxonomy" id="1649169"/>
    <lineage>
        <taxon>Bacteria</taxon>
        <taxon>Pseudomonadati</taxon>
        <taxon>Bacteroidota</taxon>
        <taxon>Chitinophagia</taxon>
        <taxon>Chitinophagales</taxon>
        <taxon>Chitinophagaceae</taxon>
        <taxon>Taibaiella</taxon>
    </lineage>
</organism>
<dbReference type="InterPro" id="IPR018914">
    <property type="entry name" value="DUF2480"/>
</dbReference>
<dbReference type="Pfam" id="PF10652">
    <property type="entry name" value="DUF2480"/>
    <property type="match status" value="1"/>
</dbReference>
<evidence type="ECO:0000313" key="2">
    <source>
        <dbReference type="Proteomes" id="UP000248745"/>
    </source>
</evidence>
<dbReference type="EMBL" id="QKTW01000016">
    <property type="protein sequence ID" value="PZF72949.1"/>
    <property type="molecule type" value="Genomic_DNA"/>
</dbReference>
<dbReference type="OrthoDB" id="9803040at2"/>
<protein>
    <recommendedName>
        <fullName evidence="3">DUF2480 family protein</fullName>
    </recommendedName>
</protein>